<feature type="compositionally biased region" description="Basic residues" evidence="1">
    <location>
        <begin position="143"/>
        <end position="154"/>
    </location>
</feature>
<dbReference type="Proteomes" id="UP000886523">
    <property type="component" value="Unassembled WGS sequence"/>
</dbReference>
<dbReference type="OrthoDB" id="3364707at2759"/>
<accession>A0A9P6BA10</accession>
<evidence type="ECO:0000256" key="1">
    <source>
        <dbReference type="SAM" id="MobiDB-lite"/>
    </source>
</evidence>
<dbReference type="AlphaFoldDB" id="A0A9P6BA10"/>
<feature type="compositionally biased region" description="Low complexity" evidence="1">
    <location>
        <begin position="91"/>
        <end position="113"/>
    </location>
</feature>
<feature type="compositionally biased region" description="Low complexity" evidence="1">
    <location>
        <begin position="12"/>
        <end position="31"/>
    </location>
</feature>
<protein>
    <submittedName>
        <fullName evidence="2">Uncharacterized protein</fullName>
    </submittedName>
</protein>
<name>A0A9P6BA10_9AGAM</name>
<gene>
    <name evidence="2" type="ORF">BS47DRAFT_120876</name>
</gene>
<reference evidence="2" key="1">
    <citation type="journal article" date="2020" name="Nat. Commun.">
        <title>Large-scale genome sequencing of mycorrhizal fungi provides insights into the early evolution of symbiotic traits.</title>
        <authorList>
            <person name="Miyauchi S."/>
            <person name="Kiss E."/>
            <person name="Kuo A."/>
            <person name="Drula E."/>
            <person name="Kohler A."/>
            <person name="Sanchez-Garcia M."/>
            <person name="Morin E."/>
            <person name="Andreopoulos B."/>
            <person name="Barry K.W."/>
            <person name="Bonito G."/>
            <person name="Buee M."/>
            <person name="Carver A."/>
            <person name="Chen C."/>
            <person name="Cichocki N."/>
            <person name="Clum A."/>
            <person name="Culley D."/>
            <person name="Crous P.W."/>
            <person name="Fauchery L."/>
            <person name="Girlanda M."/>
            <person name="Hayes R.D."/>
            <person name="Keri Z."/>
            <person name="LaButti K."/>
            <person name="Lipzen A."/>
            <person name="Lombard V."/>
            <person name="Magnuson J."/>
            <person name="Maillard F."/>
            <person name="Murat C."/>
            <person name="Nolan M."/>
            <person name="Ohm R.A."/>
            <person name="Pangilinan J."/>
            <person name="Pereira M.F."/>
            <person name="Perotto S."/>
            <person name="Peter M."/>
            <person name="Pfister S."/>
            <person name="Riley R."/>
            <person name="Sitrit Y."/>
            <person name="Stielow J.B."/>
            <person name="Szollosi G."/>
            <person name="Zifcakova L."/>
            <person name="Stursova M."/>
            <person name="Spatafora J.W."/>
            <person name="Tedersoo L."/>
            <person name="Vaario L.M."/>
            <person name="Yamada A."/>
            <person name="Yan M."/>
            <person name="Wang P."/>
            <person name="Xu J."/>
            <person name="Bruns T."/>
            <person name="Baldrian P."/>
            <person name="Vilgalys R."/>
            <person name="Dunand C."/>
            <person name="Henrissat B."/>
            <person name="Grigoriev I.V."/>
            <person name="Hibbett D."/>
            <person name="Nagy L.G."/>
            <person name="Martin F.M."/>
        </authorList>
    </citation>
    <scope>NUCLEOTIDE SEQUENCE</scope>
    <source>
        <strain evidence="2">UP504</strain>
    </source>
</reference>
<proteinExistence type="predicted"/>
<dbReference type="EMBL" id="MU128920">
    <property type="protein sequence ID" value="KAF9519016.1"/>
    <property type="molecule type" value="Genomic_DNA"/>
</dbReference>
<feature type="compositionally biased region" description="Low complexity" evidence="1">
    <location>
        <begin position="125"/>
        <end position="136"/>
    </location>
</feature>
<evidence type="ECO:0000313" key="2">
    <source>
        <dbReference type="EMBL" id="KAF9519016.1"/>
    </source>
</evidence>
<keyword evidence="3" id="KW-1185">Reference proteome</keyword>
<feature type="region of interest" description="Disordered" evidence="1">
    <location>
        <begin position="1"/>
        <end position="198"/>
    </location>
</feature>
<feature type="compositionally biased region" description="Polar residues" evidence="1">
    <location>
        <begin position="67"/>
        <end position="78"/>
    </location>
</feature>
<comment type="caution">
    <text evidence="2">The sequence shown here is derived from an EMBL/GenBank/DDBJ whole genome shotgun (WGS) entry which is preliminary data.</text>
</comment>
<organism evidence="2 3">
    <name type="scientific">Hydnum rufescens UP504</name>
    <dbReference type="NCBI Taxonomy" id="1448309"/>
    <lineage>
        <taxon>Eukaryota</taxon>
        <taxon>Fungi</taxon>
        <taxon>Dikarya</taxon>
        <taxon>Basidiomycota</taxon>
        <taxon>Agaricomycotina</taxon>
        <taxon>Agaricomycetes</taxon>
        <taxon>Cantharellales</taxon>
        <taxon>Hydnaceae</taxon>
        <taxon>Hydnum</taxon>
    </lineage>
</organism>
<evidence type="ECO:0000313" key="3">
    <source>
        <dbReference type="Proteomes" id="UP000886523"/>
    </source>
</evidence>
<sequence>MDTTSAKSVIPRSSASTHLSSRLSSRPSLSSQNVNESISDPVPPLPASTPGKYNIERIHTPPPFQSPRGTTPTNSNMLYPQALDRPPSRQPSTHPPSSSGSLTPTPTLTGSSPNANAPTSIQPEVVSPAAPQSLAPAPAPVPLRKRNSLRKRVPSFRTRATPGDDGTMLLPPPSRVAKPKRPRTAGGDGSSGRPGFWQKSAVEPTRFRSNSLDGSGGGMGRTGVMNASTTSITFLGDNDRFIGPKTQDEKHAMWDELMRRSDRAGGTLHATIGEVKLASDELEETMLSP</sequence>